<feature type="transmembrane region" description="Helical" evidence="1">
    <location>
        <begin position="136"/>
        <end position="156"/>
    </location>
</feature>
<dbReference type="EMBL" id="CAMXCT010001768">
    <property type="protein sequence ID" value="CAI3992855.1"/>
    <property type="molecule type" value="Genomic_DNA"/>
</dbReference>
<keyword evidence="1" id="KW-0472">Membrane</keyword>
<dbReference type="EMBL" id="CAMXCT030001768">
    <property type="protein sequence ID" value="CAL4780167.1"/>
    <property type="molecule type" value="Genomic_DNA"/>
</dbReference>
<keyword evidence="1" id="KW-1133">Transmembrane helix</keyword>
<proteinExistence type="predicted"/>
<feature type="transmembrane region" description="Helical" evidence="1">
    <location>
        <begin position="227"/>
        <end position="249"/>
    </location>
</feature>
<evidence type="ECO:0000313" key="3">
    <source>
        <dbReference type="EMBL" id="CAL4780167.1"/>
    </source>
</evidence>
<dbReference type="EMBL" id="CAMXCT020001768">
    <property type="protein sequence ID" value="CAL1146230.1"/>
    <property type="molecule type" value="Genomic_DNA"/>
</dbReference>
<protein>
    <submittedName>
        <fullName evidence="2">Uncharacterized protein</fullName>
    </submittedName>
</protein>
<gene>
    <name evidence="2" type="ORF">C1SCF055_LOCUS19650</name>
</gene>
<dbReference type="Proteomes" id="UP001152797">
    <property type="component" value="Unassembled WGS sequence"/>
</dbReference>
<evidence type="ECO:0000313" key="4">
    <source>
        <dbReference type="Proteomes" id="UP001152797"/>
    </source>
</evidence>
<feature type="transmembrane region" description="Helical" evidence="1">
    <location>
        <begin position="193"/>
        <end position="215"/>
    </location>
</feature>
<dbReference type="AlphaFoldDB" id="A0A9P1FZY9"/>
<keyword evidence="1" id="KW-0812">Transmembrane</keyword>
<reference evidence="3 4" key="2">
    <citation type="submission" date="2024-05" db="EMBL/GenBank/DDBJ databases">
        <authorList>
            <person name="Chen Y."/>
            <person name="Shah S."/>
            <person name="Dougan E. K."/>
            <person name="Thang M."/>
            <person name="Chan C."/>
        </authorList>
    </citation>
    <scope>NUCLEOTIDE SEQUENCE [LARGE SCALE GENOMIC DNA]</scope>
</reference>
<accession>A0A9P1FZY9</accession>
<feature type="transmembrane region" description="Helical" evidence="1">
    <location>
        <begin position="277"/>
        <end position="295"/>
    </location>
</feature>
<sequence length="604" mass="69097">MMSEAKPMDAEEKEIKLCESAWSLPAVVGLADCGKMDLLFSITLLCCNIVMQVMFVTILFDKSFLGSPFSDQVIHAQVWRTRSAHDYKHLDLADTSLVTRVCGEDNSLLVSSNQAKLISDINKFLGLQKHSFDMPFYRPGVQLCMLCIILYNLCVYKELRTVWNSFRALMEIPRSNHTIMEENRFKTISRPRLVLLLIAHAVRFSLAWALLFSGVQWLARTTSIVDLILNAVALAGILEIDEFFFVAMVPTKVQMAIQKLEPIKVTYKKSHSERESVIHGIFLLCAILLPWFLLLEPLSMEMLEVKHQMCDGIQNFVIAYNAEVQMAVGYVTTNELKNEIETLSEFAVDSFKHKSEIDMPKYFNMLRSKYEFEGARIRSMAEEAEYFPFCWQTEVLHPNGSFWNHENMTKIMQSRLNTIAFKYNMPENSTCDDFLPFCDRPDARLLRLSCGDTCGCSDPSSLPWWKVTMTGCGDFCLMARAWKMRSETECQDLATPQSNQSWHAFWDSYVDVIIAYYGSDRFEFANYTTGVVDNMKRYGCSYLKTLPHDPVTSSLWCNGLEDLFSPLSYLCPESCGCRETLSHKCPLSCALNTTNTTNSYGYSR</sequence>
<evidence type="ECO:0000256" key="1">
    <source>
        <dbReference type="SAM" id="Phobius"/>
    </source>
</evidence>
<name>A0A9P1FZY9_9DINO</name>
<reference evidence="2" key="1">
    <citation type="submission" date="2022-10" db="EMBL/GenBank/DDBJ databases">
        <authorList>
            <person name="Chen Y."/>
            <person name="Dougan E. K."/>
            <person name="Chan C."/>
            <person name="Rhodes N."/>
            <person name="Thang M."/>
        </authorList>
    </citation>
    <scope>NUCLEOTIDE SEQUENCE</scope>
</reference>
<feature type="transmembrane region" description="Helical" evidence="1">
    <location>
        <begin position="38"/>
        <end position="60"/>
    </location>
</feature>
<dbReference type="OrthoDB" id="412384at2759"/>
<comment type="caution">
    <text evidence="2">The sequence shown here is derived from an EMBL/GenBank/DDBJ whole genome shotgun (WGS) entry which is preliminary data.</text>
</comment>
<organism evidence="2">
    <name type="scientific">Cladocopium goreaui</name>
    <dbReference type="NCBI Taxonomy" id="2562237"/>
    <lineage>
        <taxon>Eukaryota</taxon>
        <taxon>Sar</taxon>
        <taxon>Alveolata</taxon>
        <taxon>Dinophyceae</taxon>
        <taxon>Suessiales</taxon>
        <taxon>Symbiodiniaceae</taxon>
        <taxon>Cladocopium</taxon>
    </lineage>
</organism>
<keyword evidence="4" id="KW-1185">Reference proteome</keyword>
<evidence type="ECO:0000313" key="2">
    <source>
        <dbReference type="EMBL" id="CAI3992855.1"/>
    </source>
</evidence>